<comment type="cofactor">
    <cofactor evidence="1">
        <name>Zn(2+)</name>
        <dbReference type="ChEBI" id="CHEBI:29105"/>
    </cofactor>
</comment>
<protein>
    <submittedName>
        <fullName evidence="2">Uncharacterized protein</fullName>
    </submittedName>
</protein>
<proteinExistence type="predicted"/>
<dbReference type="Gene3D" id="3.20.20.70">
    <property type="entry name" value="Aldolase class I"/>
    <property type="match status" value="1"/>
</dbReference>
<accession>A0A917CPR7</accession>
<dbReference type="Pfam" id="PF01116">
    <property type="entry name" value="F_bP_aldolase"/>
    <property type="match status" value="1"/>
</dbReference>
<evidence type="ECO:0000256" key="1">
    <source>
        <dbReference type="ARBA" id="ARBA00001947"/>
    </source>
</evidence>
<dbReference type="InterPro" id="IPR013785">
    <property type="entry name" value="Aldolase_TIM"/>
</dbReference>
<organism evidence="2 3">
    <name type="scientific">Paenibacillus albidus</name>
    <dbReference type="NCBI Taxonomy" id="2041023"/>
    <lineage>
        <taxon>Bacteria</taxon>
        <taxon>Bacillati</taxon>
        <taxon>Bacillota</taxon>
        <taxon>Bacilli</taxon>
        <taxon>Bacillales</taxon>
        <taxon>Paenibacillaceae</taxon>
        <taxon>Paenibacillus</taxon>
    </lineage>
</organism>
<dbReference type="GO" id="GO:0008270">
    <property type="term" value="F:zinc ion binding"/>
    <property type="evidence" value="ECO:0007669"/>
    <property type="project" value="InterPro"/>
</dbReference>
<dbReference type="EMBL" id="BMKR01000022">
    <property type="protein sequence ID" value="GGF95120.1"/>
    <property type="molecule type" value="Genomic_DNA"/>
</dbReference>
<evidence type="ECO:0000313" key="3">
    <source>
        <dbReference type="Proteomes" id="UP000637643"/>
    </source>
</evidence>
<dbReference type="GO" id="GO:0016832">
    <property type="term" value="F:aldehyde-lyase activity"/>
    <property type="evidence" value="ECO:0007669"/>
    <property type="project" value="InterPro"/>
</dbReference>
<comment type="caution">
    <text evidence="2">The sequence shown here is derived from an EMBL/GenBank/DDBJ whole genome shotgun (WGS) entry which is preliminary data.</text>
</comment>
<dbReference type="AlphaFoldDB" id="A0A917CPR7"/>
<name>A0A917CPR7_9BACL</name>
<evidence type="ECO:0000313" key="2">
    <source>
        <dbReference type="EMBL" id="GGF95120.1"/>
    </source>
</evidence>
<reference evidence="2" key="1">
    <citation type="journal article" date="2014" name="Int. J. Syst. Evol. Microbiol.">
        <title>Complete genome sequence of Corynebacterium casei LMG S-19264T (=DSM 44701T), isolated from a smear-ripened cheese.</title>
        <authorList>
            <consortium name="US DOE Joint Genome Institute (JGI-PGF)"/>
            <person name="Walter F."/>
            <person name="Albersmeier A."/>
            <person name="Kalinowski J."/>
            <person name="Ruckert C."/>
        </authorList>
    </citation>
    <scope>NUCLEOTIDE SEQUENCE</scope>
    <source>
        <strain evidence="2">CGMCC 1.16134</strain>
    </source>
</reference>
<sequence>MPIVLHGVGKINICTDMFISMMNRIKAVTNSGTINYTEVMTATEAALTEVVKSKLVLFGSQNRA</sequence>
<gene>
    <name evidence="2" type="ORF">GCM10010912_45070</name>
</gene>
<dbReference type="Proteomes" id="UP000637643">
    <property type="component" value="Unassembled WGS sequence"/>
</dbReference>
<reference evidence="2" key="2">
    <citation type="submission" date="2020-09" db="EMBL/GenBank/DDBJ databases">
        <authorList>
            <person name="Sun Q."/>
            <person name="Zhou Y."/>
        </authorList>
    </citation>
    <scope>NUCLEOTIDE SEQUENCE</scope>
    <source>
        <strain evidence="2">CGMCC 1.16134</strain>
    </source>
</reference>
<dbReference type="GO" id="GO:0005975">
    <property type="term" value="P:carbohydrate metabolic process"/>
    <property type="evidence" value="ECO:0007669"/>
    <property type="project" value="InterPro"/>
</dbReference>
<keyword evidence="3" id="KW-1185">Reference proteome</keyword>
<dbReference type="InterPro" id="IPR000771">
    <property type="entry name" value="FBA_II"/>
</dbReference>
<dbReference type="SUPFAM" id="SSF51569">
    <property type="entry name" value="Aldolase"/>
    <property type="match status" value="1"/>
</dbReference>